<name>A0ABR1DBG7_NECAM</name>
<dbReference type="Pfam" id="PF00270">
    <property type="entry name" value="DEAD"/>
    <property type="match status" value="1"/>
</dbReference>
<evidence type="ECO:0000259" key="9">
    <source>
        <dbReference type="PROSITE" id="PS51195"/>
    </source>
</evidence>
<keyword evidence="2" id="KW-0547">Nucleotide-binding</keyword>
<dbReference type="PROSITE" id="PS00039">
    <property type="entry name" value="DEAD_ATP_HELICASE"/>
    <property type="match status" value="1"/>
</dbReference>
<dbReference type="InterPro" id="IPR050079">
    <property type="entry name" value="DEAD_box_RNA_helicase"/>
</dbReference>
<dbReference type="PROSITE" id="PS51194">
    <property type="entry name" value="HELICASE_CTER"/>
    <property type="match status" value="1"/>
</dbReference>
<evidence type="ECO:0000256" key="3">
    <source>
        <dbReference type="ARBA" id="ARBA00022801"/>
    </source>
</evidence>
<proteinExistence type="predicted"/>
<evidence type="ECO:0000313" key="10">
    <source>
        <dbReference type="EMBL" id="KAK6747842.1"/>
    </source>
</evidence>
<gene>
    <name evidence="10" type="primary">Necator_chrIV.g14105</name>
    <name evidence="10" type="ORF">RB195_000811</name>
</gene>
<feature type="domain" description="Helicase C-terminal" evidence="8">
    <location>
        <begin position="233"/>
        <end position="391"/>
    </location>
</feature>
<dbReference type="EMBL" id="JAVFWL010000004">
    <property type="protein sequence ID" value="KAK6747842.1"/>
    <property type="molecule type" value="Genomic_DNA"/>
</dbReference>
<dbReference type="PANTHER" id="PTHR47959">
    <property type="entry name" value="ATP-DEPENDENT RNA HELICASE RHLE-RELATED"/>
    <property type="match status" value="1"/>
</dbReference>
<feature type="short sequence motif" description="Q motif" evidence="6">
    <location>
        <begin position="22"/>
        <end position="50"/>
    </location>
</feature>
<dbReference type="SMART" id="SM00490">
    <property type="entry name" value="HELICc"/>
    <property type="match status" value="1"/>
</dbReference>
<dbReference type="PROSITE" id="PS51195">
    <property type="entry name" value="Q_MOTIF"/>
    <property type="match status" value="1"/>
</dbReference>
<dbReference type="SMART" id="SM00487">
    <property type="entry name" value="DEXDc"/>
    <property type="match status" value="1"/>
</dbReference>
<comment type="caution">
    <text evidence="10">The sequence shown here is derived from an EMBL/GenBank/DDBJ whole genome shotgun (WGS) entry which is preliminary data.</text>
</comment>
<organism evidence="10 11">
    <name type="scientific">Necator americanus</name>
    <name type="common">Human hookworm</name>
    <dbReference type="NCBI Taxonomy" id="51031"/>
    <lineage>
        <taxon>Eukaryota</taxon>
        <taxon>Metazoa</taxon>
        <taxon>Ecdysozoa</taxon>
        <taxon>Nematoda</taxon>
        <taxon>Chromadorea</taxon>
        <taxon>Rhabditida</taxon>
        <taxon>Rhabditina</taxon>
        <taxon>Rhabditomorpha</taxon>
        <taxon>Strongyloidea</taxon>
        <taxon>Ancylostomatidae</taxon>
        <taxon>Bunostominae</taxon>
        <taxon>Necator</taxon>
    </lineage>
</organism>
<dbReference type="EC" id="3.6.4.13" evidence="1"/>
<dbReference type="Pfam" id="PF00271">
    <property type="entry name" value="Helicase_C"/>
    <property type="match status" value="1"/>
</dbReference>
<evidence type="ECO:0000256" key="1">
    <source>
        <dbReference type="ARBA" id="ARBA00012552"/>
    </source>
</evidence>
<evidence type="ECO:0000259" key="8">
    <source>
        <dbReference type="PROSITE" id="PS51194"/>
    </source>
</evidence>
<accession>A0ABR1DBG7</accession>
<dbReference type="PROSITE" id="PS51192">
    <property type="entry name" value="HELICASE_ATP_BIND_1"/>
    <property type="match status" value="1"/>
</dbReference>
<keyword evidence="5" id="KW-0067">ATP-binding</keyword>
<keyword evidence="3" id="KW-0378">Hydrolase</keyword>
<keyword evidence="4" id="KW-0347">Helicase</keyword>
<sequence>MEFQEVIEVDEKPRTSDVKTDGSFESLMISPSTVANLRNHGYRIPSPVQLKAIPTGLTGLDMLVQAKSGTGKTLVFSILAVEGLNLQSNTVQKMIVAPTREIATQISETVKKIAHFKTRVVVLVGGNPVHLDVQALKRGAHIVIGTTGRICQMVQNGNLNMDSIDLFILDEADKLMEECFQKDINYLFSALPPSRQVAVFSATYPRNLDQLLSRFMRDASLVRLNSDDVQLIGIKQYVVKCSGNVVECLIRLLNSVQFNQALVFCNLHQQCEPTCSQLENAGFLAASISAQISQPERDAVIEKLKQNKLKVLISTDLTARGIDASNVNLVVNLETAINVETYFHRIGRAARYGGYGAAITILADSREISRFKAMVIKGRINVHVMNIDDLPPDLTTNVSFFQSCPLFQSTCSDLQSRKCNGLENRKAAIPDVLCDFSPTATTTSTNGSTYDRQTFVDISSSAPALSKQMLARINRLGIRRVLKSNNAPLTFSEEVAGVNEQILRLKTLNIASNMKPPLLQSQTQPSKYKFVPSREKAKKKFYMRGELLSIRDAVSIEAWRKLASLKFDMSAEPFVTSSIEAASVHEQSQDFKCTSRRVTPKEQLEKEVKKEPNSPIKRYTRKDLIAIQNSVPRKAWLPYVKTRWDTTQEPFQLDQRLRCSFEEQLRRKREIEKKKRVEVIKDRQKKQLEKPKLLASSRTPLCSAVEETSFELFCTRVKEQYDQFNRLKDVERTNAGAVVPPRDPPEVWNGKVNYYTRWLRNFDATFKYDVYKEAGWRRETSTETDVLETPVSLTPSLGKAEIQENICDSALNGSGRVTRQHIEQSHSNCDSMSTDEQYKLVSENVNTNAGVPSASQSCINVMNYYVHRSVEVDSAVDESLHSVCYESASLDGSDSEEDSDVDEEVEQLKRFAQNYRKNLDFSVVFSSYLWMLNKRFS</sequence>
<dbReference type="InterPro" id="IPR014014">
    <property type="entry name" value="RNA_helicase_DEAD_Q_motif"/>
</dbReference>
<feature type="domain" description="Helicase ATP-binding" evidence="7">
    <location>
        <begin position="53"/>
        <end position="222"/>
    </location>
</feature>
<dbReference type="SUPFAM" id="SSF52540">
    <property type="entry name" value="P-loop containing nucleoside triphosphate hydrolases"/>
    <property type="match status" value="1"/>
</dbReference>
<dbReference type="Gene3D" id="3.40.50.300">
    <property type="entry name" value="P-loop containing nucleotide triphosphate hydrolases"/>
    <property type="match status" value="2"/>
</dbReference>
<evidence type="ECO:0000256" key="6">
    <source>
        <dbReference type="PROSITE-ProRule" id="PRU00552"/>
    </source>
</evidence>
<dbReference type="PANTHER" id="PTHR47959:SF1">
    <property type="entry name" value="ATP-DEPENDENT RNA HELICASE DBPA"/>
    <property type="match status" value="1"/>
</dbReference>
<evidence type="ECO:0000256" key="4">
    <source>
        <dbReference type="ARBA" id="ARBA00022806"/>
    </source>
</evidence>
<dbReference type="InterPro" id="IPR001650">
    <property type="entry name" value="Helicase_C-like"/>
</dbReference>
<keyword evidence="11" id="KW-1185">Reference proteome</keyword>
<dbReference type="CDD" id="cd18787">
    <property type="entry name" value="SF2_C_DEAD"/>
    <property type="match status" value="1"/>
</dbReference>
<evidence type="ECO:0000256" key="2">
    <source>
        <dbReference type="ARBA" id="ARBA00022741"/>
    </source>
</evidence>
<dbReference type="InterPro" id="IPR011545">
    <property type="entry name" value="DEAD/DEAH_box_helicase_dom"/>
</dbReference>
<reference evidence="10 11" key="1">
    <citation type="submission" date="2023-08" db="EMBL/GenBank/DDBJ databases">
        <title>A Necator americanus chromosomal reference genome.</title>
        <authorList>
            <person name="Ilik V."/>
            <person name="Petrzelkova K.J."/>
            <person name="Pardy F."/>
            <person name="Fuh T."/>
            <person name="Niatou-Singa F.S."/>
            <person name="Gouil Q."/>
            <person name="Baker L."/>
            <person name="Ritchie M.E."/>
            <person name="Jex A.R."/>
            <person name="Gazzola D."/>
            <person name="Li H."/>
            <person name="Toshio Fujiwara R."/>
            <person name="Zhan B."/>
            <person name="Aroian R.V."/>
            <person name="Pafco B."/>
            <person name="Schwarz E.M."/>
        </authorList>
    </citation>
    <scope>NUCLEOTIDE SEQUENCE [LARGE SCALE GENOMIC DNA]</scope>
    <source>
        <strain evidence="10 11">Aroian</strain>
        <tissue evidence="10">Whole animal</tissue>
    </source>
</reference>
<feature type="domain" description="DEAD-box RNA helicase Q" evidence="9">
    <location>
        <begin position="22"/>
        <end position="50"/>
    </location>
</feature>
<dbReference type="InterPro" id="IPR000629">
    <property type="entry name" value="RNA-helicase_DEAD-box_CS"/>
</dbReference>
<dbReference type="InterPro" id="IPR014001">
    <property type="entry name" value="Helicase_ATP-bd"/>
</dbReference>
<dbReference type="Proteomes" id="UP001303046">
    <property type="component" value="Unassembled WGS sequence"/>
</dbReference>
<evidence type="ECO:0000313" key="11">
    <source>
        <dbReference type="Proteomes" id="UP001303046"/>
    </source>
</evidence>
<evidence type="ECO:0000259" key="7">
    <source>
        <dbReference type="PROSITE" id="PS51192"/>
    </source>
</evidence>
<evidence type="ECO:0000256" key="5">
    <source>
        <dbReference type="ARBA" id="ARBA00022840"/>
    </source>
</evidence>
<protein>
    <recommendedName>
        <fullName evidence="1">RNA helicase</fullName>
        <ecNumber evidence="1">3.6.4.13</ecNumber>
    </recommendedName>
</protein>
<dbReference type="InterPro" id="IPR027417">
    <property type="entry name" value="P-loop_NTPase"/>
</dbReference>